<feature type="transmembrane region" description="Helical" evidence="2">
    <location>
        <begin position="274"/>
        <end position="292"/>
    </location>
</feature>
<dbReference type="InterPro" id="IPR008979">
    <property type="entry name" value="Galactose-bd-like_sf"/>
</dbReference>
<keyword evidence="2" id="KW-0812">Transmembrane</keyword>
<evidence type="ECO:0000256" key="2">
    <source>
        <dbReference type="SAM" id="Phobius"/>
    </source>
</evidence>
<dbReference type="SUPFAM" id="SSF55781">
    <property type="entry name" value="GAF domain-like"/>
    <property type="match status" value="3"/>
</dbReference>
<feature type="transmembrane region" description="Helical" evidence="2">
    <location>
        <begin position="238"/>
        <end position="254"/>
    </location>
</feature>
<dbReference type="Pfam" id="PF13185">
    <property type="entry name" value="GAF_2"/>
    <property type="match status" value="2"/>
</dbReference>
<dbReference type="GO" id="GO:0008074">
    <property type="term" value="C:guanylate cyclase complex, soluble"/>
    <property type="evidence" value="ECO:0007669"/>
    <property type="project" value="TreeGrafter"/>
</dbReference>
<dbReference type="InterPro" id="IPR029016">
    <property type="entry name" value="GAF-like_dom_sf"/>
</dbReference>
<dbReference type="PROSITE" id="PS51257">
    <property type="entry name" value="PROKAR_LIPOPROTEIN"/>
    <property type="match status" value="1"/>
</dbReference>
<evidence type="ECO:0000259" key="4">
    <source>
        <dbReference type="PROSITE" id="PS50125"/>
    </source>
</evidence>
<feature type="chain" id="PRO_5020790716" evidence="3">
    <location>
        <begin position="28"/>
        <end position="1250"/>
    </location>
</feature>
<dbReference type="GO" id="GO:0019934">
    <property type="term" value="P:cGMP-mediated signaling"/>
    <property type="evidence" value="ECO:0007669"/>
    <property type="project" value="TreeGrafter"/>
</dbReference>
<dbReference type="CDD" id="cd07302">
    <property type="entry name" value="CHD"/>
    <property type="match status" value="1"/>
</dbReference>
<dbReference type="Gene3D" id="3.30.70.1230">
    <property type="entry name" value="Nucleotide cyclase"/>
    <property type="match status" value="1"/>
</dbReference>
<keyword evidence="2" id="KW-1133">Transmembrane helix</keyword>
<evidence type="ECO:0000256" key="3">
    <source>
        <dbReference type="SAM" id="SignalP"/>
    </source>
</evidence>
<dbReference type="AlphaFoldDB" id="A0A4R9LZA5"/>
<dbReference type="Gene3D" id="6.10.250.780">
    <property type="match status" value="1"/>
</dbReference>
<organism evidence="5 6">
    <name type="scientific">Leptospira idonii</name>
    <dbReference type="NCBI Taxonomy" id="1193500"/>
    <lineage>
        <taxon>Bacteria</taxon>
        <taxon>Pseudomonadati</taxon>
        <taxon>Spirochaetota</taxon>
        <taxon>Spirochaetia</taxon>
        <taxon>Leptospirales</taxon>
        <taxon>Leptospiraceae</taxon>
        <taxon>Leptospira</taxon>
    </lineage>
</organism>
<dbReference type="Proteomes" id="UP000298058">
    <property type="component" value="Unassembled WGS sequence"/>
</dbReference>
<keyword evidence="6" id="KW-1185">Reference proteome</keyword>
<keyword evidence="3" id="KW-0732">Signal</keyword>
<feature type="coiled-coil region" evidence="1">
    <location>
        <begin position="409"/>
        <end position="443"/>
    </location>
</feature>
<dbReference type="Pfam" id="PF07695">
    <property type="entry name" value="7TMR-DISM_7TM"/>
    <property type="match status" value="1"/>
</dbReference>
<feature type="transmembrane region" description="Helical" evidence="2">
    <location>
        <begin position="361"/>
        <end position="380"/>
    </location>
</feature>
<dbReference type="PANTHER" id="PTHR45655:SF13">
    <property type="entry name" value="SOLUBLE GUANYLATE CYCLASE GCY-32-RELATED"/>
    <property type="match status" value="1"/>
</dbReference>
<dbReference type="InterPro" id="IPR011623">
    <property type="entry name" value="7TMR_DISM_rcpt_extracell_dom1"/>
</dbReference>
<feature type="transmembrane region" description="Helical" evidence="2">
    <location>
        <begin position="392"/>
        <end position="410"/>
    </location>
</feature>
<dbReference type="Gene3D" id="2.60.120.260">
    <property type="entry name" value="Galactose-binding domain-like"/>
    <property type="match status" value="1"/>
</dbReference>
<dbReference type="GO" id="GO:0004383">
    <property type="term" value="F:guanylate cyclase activity"/>
    <property type="evidence" value="ECO:0007669"/>
    <property type="project" value="TreeGrafter"/>
</dbReference>
<name>A0A4R9LZA5_9LEPT</name>
<dbReference type="SUPFAM" id="SSF55073">
    <property type="entry name" value="Nucleotide cyclase"/>
    <property type="match status" value="1"/>
</dbReference>
<reference evidence="5" key="1">
    <citation type="journal article" date="2019" name="PLoS Negl. Trop. Dis.">
        <title>Revisiting the worldwide diversity of Leptospira species in the environment.</title>
        <authorList>
            <person name="Vincent A.T."/>
            <person name="Schiettekatte O."/>
            <person name="Bourhy P."/>
            <person name="Veyrier F.J."/>
            <person name="Picardeau M."/>
        </authorList>
    </citation>
    <scope>NUCLEOTIDE SEQUENCE [LARGE SCALE GENOMIC DNA]</scope>
    <source>
        <strain evidence="5">201300427</strain>
    </source>
</reference>
<comment type="caution">
    <text evidence="5">The sequence shown here is derived from an EMBL/GenBank/DDBJ whole genome shotgun (WGS) entry which is preliminary data.</text>
</comment>
<dbReference type="OrthoDB" id="9797605at2"/>
<dbReference type="Gene3D" id="3.30.450.40">
    <property type="match status" value="3"/>
</dbReference>
<evidence type="ECO:0000313" key="6">
    <source>
        <dbReference type="Proteomes" id="UP000298058"/>
    </source>
</evidence>
<protein>
    <submittedName>
        <fullName evidence="5">GAF domain-containing protein</fullName>
    </submittedName>
</protein>
<dbReference type="InterPro" id="IPR003018">
    <property type="entry name" value="GAF"/>
</dbReference>
<dbReference type="PROSITE" id="PS50125">
    <property type="entry name" value="GUANYLATE_CYCLASE_2"/>
    <property type="match status" value="1"/>
</dbReference>
<dbReference type="GO" id="GO:0004016">
    <property type="term" value="F:adenylate cyclase activity"/>
    <property type="evidence" value="ECO:0007669"/>
    <property type="project" value="UniProtKB-ARBA"/>
</dbReference>
<feature type="domain" description="Guanylate cyclase" evidence="4">
    <location>
        <begin position="1041"/>
        <end position="1172"/>
    </location>
</feature>
<evidence type="ECO:0000313" key="5">
    <source>
        <dbReference type="EMBL" id="TGN19082.1"/>
    </source>
</evidence>
<dbReference type="GO" id="GO:0070482">
    <property type="term" value="P:response to oxygen levels"/>
    <property type="evidence" value="ECO:0007669"/>
    <property type="project" value="TreeGrafter"/>
</dbReference>
<feature type="transmembrane region" description="Helical" evidence="2">
    <location>
        <begin position="209"/>
        <end position="231"/>
    </location>
</feature>
<keyword evidence="2" id="KW-0472">Membrane</keyword>
<dbReference type="InterPro" id="IPR029787">
    <property type="entry name" value="Nucleotide_cyclase"/>
</dbReference>
<keyword evidence="1" id="KW-0175">Coiled coil</keyword>
<evidence type="ECO:0000256" key="1">
    <source>
        <dbReference type="SAM" id="Coils"/>
    </source>
</evidence>
<feature type="signal peptide" evidence="3">
    <location>
        <begin position="1"/>
        <end position="27"/>
    </location>
</feature>
<feature type="transmembrane region" description="Helical" evidence="2">
    <location>
        <begin position="304"/>
        <end position="323"/>
    </location>
</feature>
<gene>
    <name evidence="5" type="ORF">EHS15_11090</name>
</gene>
<dbReference type="SMART" id="SM00044">
    <property type="entry name" value="CYCc"/>
    <property type="match status" value="1"/>
</dbReference>
<sequence>MKRYIDCKMSALIVLSSLFLVFTSCQKMGTPPPQARDGVLDLRDWDFSRDGLVPLDGDWEFYWNETRQGILLDRDLGTESKFIYMSVPSSWKGASWEGKDLEAFGYATYKLKLLLPKNPPPLSIHNMDLSSAYRLYLNGKMIHEEGKFATTKQDFNPSYKPALIELEDLSGEVEIIFEVANFHYSKGGFWESSELGDRRQLYSKLNGKYQLTSFIAGSIFLWALYHFGLFFMRRQDKASLFISLFSLFLVLRILTTGERVLTSILPNLPMDILIRLEFSTLYIATAVFAYFYHLVFPDTIGKKGIWALELAIFPFIFSLLFPVHEFASYAPYFQLLTILVCIRIIYGILKAFRTDKVGASLSLVGFIFVFLSLINDILYHNNVINTMDLTPFGFLGFILFQGYILSYGFTRAYQSIEKLKENLETSNEQLNTLKEGLEDLVVERTKELKVSKENIQRLNEFAKALNSSLDLDSILLKAYEYLQEEVACDSMVLFLVDDKKKSIVYHKSVLSPKFEHDLESKLKGLSFTMDEDAGLLYLVYKRNKPFRYSKIRDGKLSQSNKHFLSMIGNHPGMILPLVSQGKIIALLTLFTVKENSIFSGQDLHIAESTAESIATAVTNSMLIETLNQERNLAEISKAEMEIVKNEVVQLNDFTKKINSESQLPRIIEDMFDYVLKTFGIEATILQLKDETKQEFYTYSSTIPELSKPEHIKFARSFTVPLNENGGYVYKSYLRKKPIYLPKIPKDLIYPSDKEIITKLELSSFVMVPLIVQNKVIGMAYFTSYQKPLSLSRDDLRRISGFCDQIAGAIQNSLLLQMTEAERKKSELARSEIQKLNEFAKNINSLTNLEGILGEIFEFIKQNYQIQNCVLFYLDNEFKEFRYLNHSGFDLLADENVSYFKGLRFPLNESGGFVYRCYKRKKFFYMKKVPKTFPYSIDKEIVSRSNAKSMLISPLINNDQVVAMAVFGIFNEEKSLKKEEIVSIVGVSEHIASAINNNFLMNKIEEEKRKSDSLLLNILPKNVAEELQRKGRVNPVEFENVTMLMTSFPGFSQMTSLLTPEELIEGLDLYFSRFDEIIKSNNLEKLKMTGDMYVAAGGLPLGNFTHQIDVCLAALKIREEADRLREEFPDIAFQPSSITIAIHSGPVVAGVIGKSKFSYDVWGKTVTQTQAIRRGGHPSPINVSADTMEKVKRLFVFDNQRNLNTYEGDAIPVYELKSLRPDLSDETGTRPNDTFERLYTQQKRGARILLK</sequence>
<dbReference type="Pfam" id="PF00211">
    <property type="entry name" value="Guanylate_cyc"/>
    <property type="match status" value="1"/>
</dbReference>
<dbReference type="EMBL" id="RQHW01000042">
    <property type="protein sequence ID" value="TGN19082.1"/>
    <property type="molecule type" value="Genomic_DNA"/>
</dbReference>
<dbReference type="SMART" id="SM00065">
    <property type="entry name" value="GAF"/>
    <property type="match status" value="3"/>
</dbReference>
<accession>A0A4R9LZA5</accession>
<dbReference type="SUPFAM" id="SSF49785">
    <property type="entry name" value="Galactose-binding domain-like"/>
    <property type="match status" value="1"/>
</dbReference>
<dbReference type="PANTHER" id="PTHR45655">
    <property type="entry name" value="GUANYLATE CYCLASE SOLUBLE SUBUNIT BETA-2"/>
    <property type="match status" value="1"/>
</dbReference>
<dbReference type="InterPro" id="IPR001054">
    <property type="entry name" value="A/G_cyclase"/>
</dbReference>
<proteinExistence type="predicted"/>